<keyword evidence="4" id="KW-1185">Reference proteome</keyword>
<accession>A0ABM1F5T6</accession>
<dbReference type="PANTHER" id="PTHR45740:SF2">
    <property type="entry name" value="POLY [ADP-RIBOSE] POLYMERASE"/>
    <property type="match status" value="1"/>
</dbReference>
<evidence type="ECO:0000313" key="5">
    <source>
        <dbReference type="RefSeq" id="XP_014679807.1"/>
    </source>
</evidence>
<dbReference type="SUPFAM" id="SSF56399">
    <property type="entry name" value="ADP-ribosylation"/>
    <property type="match status" value="1"/>
</dbReference>
<evidence type="ECO:0000256" key="2">
    <source>
        <dbReference type="SAM" id="MobiDB-lite"/>
    </source>
</evidence>
<feature type="non-terminal residue" evidence="5">
    <location>
        <position position="149"/>
    </location>
</feature>
<dbReference type="Gene3D" id="3.90.228.10">
    <property type="match status" value="1"/>
</dbReference>
<proteinExistence type="predicted"/>
<dbReference type="RefSeq" id="XP_014679807.1">
    <property type="nucleotide sequence ID" value="XM_014824321.1"/>
</dbReference>
<evidence type="ECO:0000313" key="4">
    <source>
        <dbReference type="Proteomes" id="UP000695022"/>
    </source>
</evidence>
<organism evidence="4 5">
    <name type="scientific">Priapulus caudatus</name>
    <name type="common">Priapulid worm</name>
    <dbReference type="NCBI Taxonomy" id="37621"/>
    <lineage>
        <taxon>Eukaryota</taxon>
        <taxon>Metazoa</taxon>
        <taxon>Ecdysozoa</taxon>
        <taxon>Scalidophora</taxon>
        <taxon>Priapulida</taxon>
        <taxon>Priapulimorpha</taxon>
        <taxon>Priapulimorphida</taxon>
        <taxon>Priapulidae</taxon>
        <taxon>Priapulus</taxon>
    </lineage>
</organism>
<keyword evidence="1" id="KW-0520">NAD</keyword>
<dbReference type="PANTHER" id="PTHR45740">
    <property type="entry name" value="POLY [ADP-RIBOSE] POLYMERASE"/>
    <property type="match status" value="1"/>
</dbReference>
<dbReference type="GeneID" id="106819724"/>
<dbReference type="PROSITE" id="PS51059">
    <property type="entry name" value="PARP_CATALYTIC"/>
    <property type="match status" value="1"/>
</dbReference>
<keyword evidence="1" id="KW-0808">Transferase</keyword>
<sequence>MSMVIRITQGDSEKPYTNSRDMSATRAGIPSQTKTDTLFKYETPDHWEVQHNFEVKLVELDLRHGEGQRIACLFKKSFWGKTVVGIQRIQNLILWNKYCTKREEIRIMLGMMTEREERTLFHGTIPENVEGILHSGFDWRLSGENGVKF</sequence>
<feature type="region of interest" description="Disordered" evidence="2">
    <location>
        <begin position="1"/>
        <end position="26"/>
    </location>
</feature>
<dbReference type="InterPro" id="IPR012317">
    <property type="entry name" value="Poly(ADP-ribose)pol_cat_dom"/>
</dbReference>
<reference evidence="5" key="1">
    <citation type="submission" date="2025-08" db="UniProtKB">
        <authorList>
            <consortium name="RefSeq"/>
        </authorList>
    </citation>
    <scope>IDENTIFICATION</scope>
</reference>
<dbReference type="Proteomes" id="UP000695022">
    <property type="component" value="Unplaced"/>
</dbReference>
<protein>
    <recommendedName>
        <fullName evidence="1">Poly [ADP-ribose] polymerase</fullName>
        <shortName evidence="1">PARP</shortName>
        <ecNumber evidence="1">2.4.2.-</ecNumber>
    </recommendedName>
</protein>
<feature type="domain" description="PARP catalytic" evidence="3">
    <location>
        <begin position="43"/>
        <end position="149"/>
    </location>
</feature>
<evidence type="ECO:0000256" key="1">
    <source>
        <dbReference type="RuleBase" id="RU362114"/>
    </source>
</evidence>
<dbReference type="EC" id="2.4.2.-" evidence="1"/>
<evidence type="ECO:0000259" key="3">
    <source>
        <dbReference type="PROSITE" id="PS51059"/>
    </source>
</evidence>
<dbReference type="InterPro" id="IPR051712">
    <property type="entry name" value="ARTD-AVP"/>
</dbReference>
<gene>
    <name evidence="5" type="primary">LOC106819724</name>
</gene>
<dbReference type="Pfam" id="PF00644">
    <property type="entry name" value="PARP"/>
    <property type="match status" value="1"/>
</dbReference>
<keyword evidence="1" id="KW-0328">Glycosyltransferase</keyword>
<name>A0ABM1F5T6_PRICU</name>